<sequence>MFFLLADVFFLVFSIAILLCSHRQADLGVGLHHVQLTLPPGKPSLFITDSLHCKPKPIQAQTYSANYAICVALLQFMESQWGHMPPVPPPGFALVHEELAKHIWIVFPLETKSTICLWELTSIAIVQKII</sequence>
<evidence type="ECO:0000256" key="1">
    <source>
        <dbReference type="SAM" id="SignalP"/>
    </source>
</evidence>
<reference evidence="2" key="1">
    <citation type="journal article" date="2022" name="Front. Genet.">
        <title>Chromosome-Scale Assembly of the Dendrobium nobile Genome Provides Insights Into the Molecular Mechanism of the Biosynthesis of the Medicinal Active Ingredient of Dendrobium.</title>
        <authorList>
            <person name="Xu Q."/>
            <person name="Niu S.-C."/>
            <person name="Li K.-L."/>
            <person name="Zheng P.-J."/>
            <person name="Zhang X.-J."/>
            <person name="Jia Y."/>
            <person name="Liu Y."/>
            <person name="Niu Y.-X."/>
            <person name="Yu L.-H."/>
            <person name="Chen D.-F."/>
            <person name="Zhang G.-Q."/>
        </authorList>
    </citation>
    <scope>NUCLEOTIDE SEQUENCE</scope>
    <source>
        <tissue evidence="2">Leaf</tissue>
    </source>
</reference>
<evidence type="ECO:0000313" key="2">
    <source>
        <dbReference type="EMBL" id="KAI0492904.1"/>
    </source>
</evidence>
<proteinExistence type="predicted"/>
<feature type="signal peptide" evidence="1">
    <location>
        <begin position="1"/>
        <end position="25"/>
    </location>
</feature>
<feature type="chain" id="PRO_5035767175" description="Secreted protein" evidence="1">
    <location>
        <begin position="26"/>
        <end position="130"/>
    </location>
</feature>
<dbReference type="AlphaFoldDB" id="A0A8T3AA33"/>
<evidence type="ECO:0000313" key="3">
    <source>
        <dbReference type="Proteomes" id="UP000829196"/>
    </source>
</evidence>
<gene>
    <name evidence="2" type="ORF">KFK09_027180</name>
</gene>
<organism evidence="2 3">
    <name type="scientific">Dendrobium nobile</name>
    <name type="common">Orchid</name>
    <dbReference type="NCBI Taxonomy" id="94219"/>
    <lineage>
        <taxon>Eukaryota</taxon>
        <taxon>Viridiplantae</taxon>
        <taxon>Streptophyta</taxon>
        <taxon>Embryophyta</taxon>
        <taxon>Tracheophyta</taxon>
        <taxon>Spermatophyta</taxon>
        <taxon>Magnoliopsida</taxon>
        <taxon>Liliopsida</taxon>
        <taxon>Asparagales</taxon>
        <taxon>Orchidaceae</taxon>
        <taxon>Epidendroideae</taxon>
        <taxon>Malaxideae</taxon>
        <taxon>Dendrobiinae</taxon>
        <taxon>Dendrobium</taxon>
    </lineage>
</organism>
<name>A0A8T3AA33_DENNO</name>
<dbReference type="EMBL" id="JAGYWB010000018">
    <property type="protein sequence ID" value="KAI0492904.1"/>
    <property type="molecule type" value="Genomic_DNA"/>
</dbReference>
<protein>
    <recommendedName>
        <fullName evidence="4">Secreted protein</fullName>
    </recommendedName>
</protein>
<accession>A0A8T3AA33</accession>
<keyword evidence="3" id="KW-1185">Reference proteome</keyword>
<comment type="caution">
    <text evidence="2">The sequence shown here is derived from an EMBL/GenBank/DDBJ whole genome shotgun (WGS) entry which is preliminary data.</text>
</comment>
<evidence type="ECO:0008006" key="4">
    <source>
        <dbReference type="Google" id="ProtNLM"/>
    </source>
</evidence>
<dbReference type="Proteomes" id="UP000829196">
    <property type="component" value="Unassembled WGS sequence"/>
</dbReference>
<keyword evidence="1" id="KW-0732">Signal</keyword>